<dbReference type="Pfam" id="PF13912">
    <property type="entry name" value="zf-C2H2_6"/>
    <property type="match status" value="1"/>
</dbReference>
<dbReference type="FunFam" id="3.30.160.60:FF:002343">
    <property type="entry name" value="Zinc finger protein 33A"/>
    <property type="match status" value="2"/>
</dbReference>
<dbReference type="FunFam" id="3.30.160.60:FF:000690">
    <property type="entry name" value="Zinc finger protein 354C"/>
    <property type="match status" value="1"/>
</dbReference>
<feature type="domain" description="C2H2-type" evidence="13">
    <location>
        <begin position="196"/>
        <end position="219"/>
    </location>
</feature>
<dbReference type="GO" id="GO:0003677">
    <property type="term" value="F:DNA binding"/>
    <property type="evidence" value="ECO:0007669"/>
    <property type="project" value="UniProtKB-KW"/>
</dbReference>
<evidence type="ECO:0000256" key="9">
    <source>
        <dbReference type="ARBA" id="ARBA00023163"/>
    </source>
</evidence>
<evidence type="ECO:0000256" key="3">
    <source>
        <dbReference type="ARBA" id="ARBA00022723"/>
    </source>
</evidence>
<dbReference type="PROSITE" id="PS50157">
    <property type="entry name" value="ZINC_FINGER_C2H2_2"/>
    <property type="match status" value="7"/>
</dbReference>
<evidence type="ECO:0000256" key="12">
    <source>
        <dbReference type="SAM" id="MobiDB-lite"/>
    </source>
</evidence>
<evidence type="ECO:0000256" key="7">
    <source>
        <dbReference type="ARBA" id="ARBA00023015"/>
    </source>
</evidence>
<evidence type="ECO:0000256" key="6">
    <source>
        <dbReference type="ARBA" id="ARBA00022833"/>
    </source>
</evidence>
<gene>
    <name evidence="14" type="ORF">OS493_020937</name>
</gene>
<dbReference type="SUPFAM" id="SSF57667">
    <property type="entry name" value="beta-beta-alpha zinc fingers"/>
    <property type="match status" value="4"/>
</dbReference>
<evidence type="ECO:0000256" key="4">
    <source>
        <dbReference type="ARBA" id="ARBA00022737"/>
    </source>
</evidence>
<keyword evidence="15" id="KW-1185">Reference proteome</keyword>
<organism evidence="14 15">
    <name type="scientific">Desmophyllum pertusum</name>
    <dbReference type="NCBI Taxonomy" id="174260"/>
    <lineage>
        <taxon>Eukaryota</taxon>
        <taxon>Metazoa</taxon>
        <taxon>Cnidaria</taxon>
        <taxon>Anthozoa</taxon>
        <taxon>Hexacorallia</taxon>
        <taxon>Scleractinia</taxon>
        <taxon>Caryophylliina</taxon>
        <taxon>Caryophylliidae</taxon>
        <taxon>Desmophyllum</taxon>
    </lineage>
</organism>
<dbReference type="GO" id="GO:0005634">
    <property type="term" value="C:nucleus"/>
    <property type="evidence" value="ECO:0007669"/>
    <property type="project" value="UniProtKB-SubCell"/>
</dbReference>
<feature type="domain" description="C2H2-type" evidence="13">
    <location>
        <begin position="167"/>
        <end position="195"/>
    </location>
</feature>
<name>A0A9X0A028_9CNID</name>
<sequence>MCSTHAPLGIHIPDIRVPNQNCPHCSDVFTVRNELLMHLLLIHDTIDANEFVCDDSTVTSVSDGSKSGKRPQEELGGMQDMVQQDEVRSATTVIKRLRGITTGAQDPAGFARKHIVAKPSWRGTFSRTLAKGPSLVTTVTSILPTKRNNRIMFDMQILKRASREKPYECRYCDKAFARSRQRVQHELVEHDVGKKYNCSHCSETFNNNGSLWNHTKSHTENILRCDKCPYVAYYTVRMTRHKMTHSDEKPHSCDQCSSRFTSLGRLKIHMRSHTGEKPYACDQCEKAFVDSYSLKRHARTHTGEKPYKCNYCNMSFAQGCQRQFHERTHTGEKPYACSQCEKKFIRRQELNKHLETHKKGKQPAKKKRKLASKES</sequence>
<feature type="region of interest" description="Disordered" evidence="12">
    <location>
        <begin position="352"/>
        <end position="375"/>
    </location>
</feature>
<keyword evidence="10" id="KW-0539">Nucleus</keyword>
<evidence type="ECO:0000256" key="10">
    <source>
        <dbReference type="ARBA" id="ARBA00023242"/>
    </source>
</evidence>
<feature type="compositionally biased region" description="Basic residues" evidence="12">
    <location>
        <begin position="355"/>
        <end position="375"/>
    </location>
</feature>
<evidence type="ECO:0000256" key="8">
    <source>
        <dbReference type="ARBA" id="ARBA00023125"/>
    </source>
</evidence>
<keyword evidence="6" id="KW-0862">Zinc</keyword>
<feature type="domain" description="C2H2-type" evidence="13">
    <location>
        <begin position="279"/>
        <end position="306"/>
    </location>
</feature>
<dbReference type="GO" id="GO:0000981">
    <property type="term" value="F:DNA-binding transcription factor activity, RNA polymerase II-specific"/>
    <property type="evidence" value="ECO:0007669"/>
    <property type="project" value="TreeGrafter"/>
</dbReference>
<dbReference type="GO" id="GO:0008270">
    <property type="term" value="F:zinc ion binding"/>
    <property type="evidence" value="ECO:0007669"/>
    <property type="project" value="UniProtKB-KW"/>
</dbReference>
<proteinExistence type="inferred from homology"/>
<evidence type="ECO:0000256" key="11">
    <source>
        <dbReference type="PROSITE-ProRule" id="PRU00042"/>
    </source>
</evidence>
<dbReference type="OrthoDB" id="6022072at2759"/>
<feature type="domain" description="C2H2-type" evidence="13">
    <location>
        <begin position="335"/>
        <end position="362"/>
    </location>
</feature>
<evidence type="ECO:0000259" key="13">
    <source>
        <dbReference type="PROSITE" id="PS50157"/>
    </source>
</evidence>
<evidence type="ECO:0000313" key="14">
    <source>
        <dbReference type="EMBL" id="KAJ7390917.1"/>
    </source>
</evidence>
<dbReference type="InterPro" id="IPR036236">
    <property type="entry name" value="Znf_C2H2_sf"/>
</dbReference>
<keyword evidence="7" id="KW-0805">Transcription regulation</keyword>
<feature type="domain" description="C2H2-type" evidence="13">
    <location>
        <begin position="251"/>
        <end position="278"/>
    </location>
</feature>
<comment type="subcellular location">
    <subcellularLocation>
        <location evidence="1">Nucleus</location>
    </subcellularLocation>
</comment>
<reference evidence="14" key="1">
    <citation type="submission" date="2023-01" db="EMBL/GenBank/DDBJ databases">
        <title>Genome assembly of the deep-sea coral Lophelia pertusa.</title>
        <authorList>
            <person name="Herrera S."/>
            <person name="Cordes E."/>
        </authorList>
    </citation>
    <scope>NUCLEOTIDE SEQUENCE</scope>
    <source>
        <strain evidence="14">USNM1676648</strain>
        <tissue evidence="14">Polyp</tissue>
    </source>
</reference>
<keyword evidence="8" id="KW-0238">DNA-binding</keyword>
<dbReference type="Proteomes" id="UP001163046">
    <property type="component" value="Unassembled WGS sequence"/>
</dbReference>
<dbReference type="Gene3D" id="3.30.160.60">
    <property type="entry name" value="Classic Zinc Finger"/>
    <property type="match status" value="6"/>
</dbReference>
<dbReference type="InterPro" id="IPR013087">
    <property type="entry name" value="Znf_C2H2_type"/>
</dbReference>
<keyword evidence="3" id="KW-0479">Metal-binding</keyword>
<comment type="similarity">
    <text evidence="2">Belongs to the krueppel C2H2-type zinc-finger protein family.</text>
</comment>
<dbReference type="PROSITE" id="PS00028">
    <property type="entry name" value="ZINC_FINGER_C2H2_1"/>
    <property type="match status" value="7"/>
</dbReference>
<dbReference type="PANTHER" id="PTHR24394:SF44">
    <property type="entry name" value="ZINC FINGER PROTEIN 271-LIKE"/>
    <property type="match status" value="1"/>
</dbReference>
<evidence type="ECO:0000313" key="15">
    <source>
        <dbReference type="Proteomes" id="UP001163046"/>
    </source>
</evidence>
<feature type="domain" description="C2H2-type" evidence="13">
    <location>
        <begin position="307"/>
        <end position="334"/>
    </location>
</feature>
<dbReference type="PANTHER" id="PTHR24394">
    <property type="entry name" value="ZINC FINGER PROTEIN"/>
    <property type="match status" value="1"/>
</dbReference>
<dbReference type="Pfam" id="PF00096">
    <property type="entry name" value="zf-C2H2"/>
    <property type="match status" value="3"/>
</dbReference>
<evidence type="ECO:0000256" key="1">
    <source>
        <dbReference type="ARBA" id="ARBA00004123"/>
    </source>
</evidence>
<evidence type="ECO:0000256" key="2">
    <source>
        <dbReference type="ARBA" id="ARBA00006991"/>
    </source>
</evidence>
<comment type="caution">
    <text evidence="14">The sequence shown here is derived from an EMBL/GenBank/DDBJ whole genome shotgun (WGS) entry which is preliminary data.</text>
</comment>
<evidence type="ECO:0000256" key="5">
    <source>
        <dbReference type="ARBA" id="ARBA00022771"/>
    </source>
</evidence>
<accession>A0A9X0A028</accession>
<feature type="domain" description="C2H2-type" evidence="13">
    <location>
        <begin position="223"/>
        <end position="250"/>
    </location>
</feature>
<dbReference type="FunFam" id="3.30.160.60:FF:001480">
    <property type="entry name" value="Si:cabz01071911.3"/>
    <property type="match status" value="1"/>
</dbReference>
<keyword evidence="4" id="KW-0677">Repeat</keyword>
<dbReference type="EMBL" id="MU825409">
    <property type="protein sequence ID" value="KAJ7390917.1"/>
    <property type="molecule type" value="Genomic_DNA"/>
</dbReference>
<dbReference type="SMART" id="SM00355">
    <property type="entry name" value="ZnF_C2H2"/>
    <property type="match status" value="8"/>
</dbReference>
<keyword evidence="9" id="KW-0804">Transcription</keyword>
<protein>
    <recommendedName>
        <fullName evidence="13">C2H2-type domain-containing protein</fullName>
    </recommendedName>
</protein>
<keyword evidence="5 11" id="KW-0863">Zinc-finger</keyword>
<dbReference type="AlphaFoldDB" id="A0A9X0A028"/>